<dbReference type="EMBL" id="MTEI01000002">
    <property type="protein sequence ID" value="OQW89296.1"/>
    <property type="molecule type" value="Genomic_DNA"/>
</dbReference>
<dbReference type="Proteomes" id="UP000192505">
    <property type="component" value="Unassembled WGS sequence"/>
</dbReference>
<dbReference type="AlphaFoldDB" id="A0A1W9KXE7"/>
<proteinExistence type="predicted"/>
<organism evidence="1 2">
    <name type="scientific">Rhodoferax ferrireducens</name>
    <dbReference type="NCBI Taxonomy" id="192843"/>
    <lineage>
        <taxon>Bacteria</taxon>
        <taxon>Pseudomonadati</taxon>
        <taxon>Pseudomonadota</taxon>
        <taxon>Betaproteobacteria</taxon>
        <taxon>Burkholderiales</taxon>
        <taxon>Comamonadaceae</taxon>
        <taxon>Rhodoferax</taxon>
    </lineage>
</organism>
<sequence>MPLPWNQIKSCALSFGRTWAAAAFEDSQGKPFWIDFFEIFDITKRGFPKPAIVCNLAWFRVQMLACCNAP</sequence>
<evidence type="ECO:0000313" key="1">
    <source>
        <dbReference type="EMBL" id="OQW89296.1"/>
    </source>
</evidence>
<protein>
    <submittedName>
        <fullName evidence="1">Uncharacterized protein</fullName>
    </submittedName>
</protein>
<evidence type="ECO:0000313" key="2">
    <source>
        <dbReference type="Proteomes" id="UP000192505"/>
    </source>
</evidence>
<reference evidence="1 2" key="1">
    <citation type="submission" date="2017-01" db="EMBL/GenBank/DDBJ databases">
        <title>Novel large sulfur bacteria in the metagenomes of groundwater-fed chemosynthetic microbial mats in the Lake Huron basin.</title>
        <authorList>
            <person name="Sharrar A.M."/>
            <person name="Flood B.E."/>
            <person name="Bailey J.V."/>
            <person name="Jones D.S."/>
            <person name="Biddanda B."/>
            <person name="Ruberg S.A."/>
            <person name="Marcus D.N."/>
            <person name="Dick G.J."/>
        </authorList>
    </citation>
    <scope>NUCLEOTIDE SEQUENCE [LARGE SCALE GENOMIC DNA]</scope>
    <source>
        <strain evidence="1">A7</strain>
    </source>
</reference>
<accession>A0A1W9KXE7</accession>
<name>A0A1W9KXE7_9BURK</name>
<comment type="caution">
    <text evidence="1">The sequence shown here is derived from an EMBL/GenBank/DDBJ whole genome shotgun (WGS) entry which is preliminary data.</text>
</comment>
<gene>
    <name evidence="1" type="ORF">BWK72_04980</name>
</gene>